<evidence type="ECO:0000313" key="1">
    <source>
        <dbReference type="EMBL" id="GFE14951.1"/>
    </source>
</evidence>
<keyword evidence="2" id="KW-1185">Reference proteome</keyword>
<evidence type="ECO:0000313" key="2">
    <source>
        <dbReference type="Proteomes" id="UP000430079"/>
    </source>
</evidence>
<organism evidence="1 2">
    <name type="scientific">Streptomyces glebosus</name>
    <dbReference type="NCBI Taxonomy" id="249580"/>
    <lineage>
        <taxon>Bacteria</taxon>
        <taxon>Bacillati</taxon>
        <taxon>Actinomycetota</taxon>
        <taxon>Actinomycetes</taxon>
        <taxon>Kitasatosporales</taxon>
        <taxon>Streptomycetaceae</taxon>
        <taxon>Streptomyces</taxon>
    </lineage>
</organism>
<name>A0A640SXH0_9ACTN</name>
<dbReference type="Proteomes" id="UP000430079">
    <property type="component" value="Unassembled WGS sequence"/>
</dbReference>
<gene>
    <name evidence="1" type="ORF">Sgleb_29980</name>
</gene>
<sequence>MTTPDRTGPAEVAESLRDAPASDWIVEFGRSARQVDDASSKLQHAMLTHARTEPRCPECDDLERGRKRAAAARDLSRVTDFNVLLARHRARHQTKQ</sequence>
<reference evidence="1 2" key="1">
    <citation type="submission" date="2019-12" db="EMBL/GenBank/DDBJ databases">
        <title>Whole genome shotgun sequence of Streptomyces hygroscopicus subsp. glebosus NBRC 13786.</title>
        <authorList>
            <person name="Ichikawa N."/>
            <person name="Kimura A."/>
            <person name="Kitahashi Y."/>
            <person name="Komaki H."/>
            <person name="Tamura T."/>
        </authorList>
    </citation>
    <scope>NUCLEOTIDE SEQUENCE [LARGE SCALE GENOMIC DNA]</scope>
    <source>
        <strain evidence="1 2">NBRC 13786</strain>
    </source>
</reference>
<dbReference type="RefSeq" id="WP_190143047.1">
    <property type="nucleotide sequence ID" value="NZ_BLIO01000001.1"/>
</dbReference>
<accession>A0A640SXH0</accession>
<dbReference type="EMBL" id="BLIO01000001">
    <property type="protein sequence ID" value="GFE14951.1"/>
    <property type="molecule type" value="Genomic_DNA"/>
</dbReference>
<proteinExistence type="predicted"/>
<protein>
    <submittedName>
        <fullName evidence="1">Uncharacterized protein</fullName>
    </submittedName>
</protein>
<comment type="caution">
    <text evidence="1">The sequence shown here is derived from an EMBL/GenBank/DDBJ whole genome shotgun (WGS) entry which is preliminary data.</text>
</comment>
<dbReference type="AlphaFoldDB" id="A0A640SXH0"/>